<evidence type="ECO:0000259" key="2">
    <source>
        <dbReference type="Pfam" id="PF04909"/>
    </source>
</evidence>
<dbReference type="InterPro" id="IPR032466">
    <property type="entry name" value="Metal_Hydrolase"/>
</dbReference>
<dbReference type="SUPFAM" id="SSF51556">
    <property type="entry name" value="Metallo-dependent hydrolases"/>
    <property type="match status" value="1"/>
</dbReference>
<dbReference type="GO" id="GO:0005737">
    <property type="term" value="C:cytoplasm"/>
    <property type="evidence" value="ECO:0007669"/>
    <property type="project" value="TreeGrafter"/>
</dbReference>
<dbReference type="PANTHER" id="PTHR21240">
    <property type="entry name" value="2-AMINO-3-CARBOXYLMUCONATE-6-SEMIALDEHYDE DECARBOXYLASE"/>
    <property type="match status" value="1"/>
</dbReference>
<dbReference type="Pfam" id="PF04909">
    <property type="entry name" value="Amidohydro_2"/>
    <property type="match status" value="1"/>
</dbReference>
<name>A0A094QS48_9ZZZZ</name>
<organism evidence="3">
    <name type="scientific">freshwater metagenome</name>
    <dbReference type="NCBI Taxonomy" id="449393"/>
    <lineage>
        <taxon>unclassified sequences</taxon>
        <taxon>metagenomes</taxon>
        <taxon>ecological metagenomes</taxon>
    </lineage>
</organism>
<comment type="caution">
    <text evidence="3">The sequence shown here is derived from an EMBL/GenBank/DDBJ whole genome shotgun (WGS) entry which is preliminary data.</text>
</comment>
<protein>
    <recommendedName>
        <fullName evidence="2">Amidohydrolase-related domain-containing protein</fullName>
    </recommendedName>
</protein>
<feature type="domain" description="Amidohydrolase-related" evidence="2">
    <location>
        <begin position="115"/>
        <end position="283"/>
    </location>
</feature>
<keyword evidence="1" id="KW-0456">Lyase</keyword>
<sequence length="474" mass="52516">MDAAAIREELDHPVIDADGHIIEFIPAIRDLIAADAGTALADTFQAMSTAAATARRGLSNDQRRSNGMSRTGWWGVPTRNTLDRATAMLPRLLYNRLDEIGIDVALLYPTVGLTVMAVDNTELRRALARACNRYYAEAYEKYSDRLLPVGVIPTYDPDEAIAELEYATKELGLRGFLFGGLVLRYAPGHEGDRAARWVDGLGLDSMHDYDPLWQKCAELNVSPTFHSTGIGFGSRVSPTNYVANHIGNFAAGTEAVLRSLFFGGVMSRFPELRFAFLEGGVAWGCNLLSDICGHFEKRNVDDIRHYDPANLDRALLESLVADYGDPMFTDRADRLSETLSFLSDPNEEVDTIDEWKLSGINSKADIVKIFTDQCFFGCEADDPMNAIAFNEDINPDGSRLRAMFASDIGHWDVPDFTGVLPEAWELIEDELVTRDQFSDFMFGNVARLFTGTNPDFFSGTAVESQVRQLLANEA</sequence>
<gene>
    <name evidence="3" type="ORF">GM51_10255</name>
</gene>
<evidence type="ECO:0000313" key="3">
    <source>
        <dbReference type="EMBL" id="KGA17481.1"/>
    </source>
</evidence>
<dbReference type="InterPro" id="IPR006680">
    <property type="entry name" value="Amidohydro-rel"/>
</dbReference>
<evidence type="ECO:0000256" key="1">
    <source>
        <dbReference type="ARBA" id="ARBA00023239"/>
    </source>
</evidence>
<dbReference type="GO" id="GO:0019748">
    <property type="term" value="P:secondary metabolic process"/>
    <property type="evidence" value="ECO:0007669"/>
    <property type="project" value="TreeGrafter"/>
</dbReference>
<dbReference type="Gene3D" id="3.20.20.140">
    <property type="entry name" value="Metal-dependent hydrolases"/>
    <property type="match status" value="1"/>
</dbReference>
<dbReference type="InterPro" id="IPR032465">
    <property type="entry name" value="ACMSD"/>
</dbReference>
<dbReference type="AlphaFoldDB" id="A0A094QS48"/>
<dbReference type="GO" id="GO:0016831">
    <property type="term" value="F:carboxy-lyase activity"/>
    <property type="evidence" value="ECO:0007669"/>
    <property type="project" value="InterPro"/>
</dbReference>
<proteinExistence type="predicted"/>
<reference evidence="3" key="1">
    <citation type="submission" date="2014-06" db="EMBL/GenBank/DDBJ databases">
        <title>Key roles for freshwater Actinobacteria revealed by deep metagenomic sequencing.</title>
        <authorList>
            <person name="Ghai R."/>
            <person name="Mizuno C.M."/>
            <person name="Picazo A."/>
            <person name="Camacho A."/>
            <person name="Rodriguez-Valera F."/>
        </authorList>
    </citation>
    <scope>NUCLEOTIDE SEQUENCE</scope>
</reference>
<accession>A0A094QS48</accession>
<dbReference type="GO" id="GO:0016787">
    <property type="term" value="F:hydrolase activity"/>
    <property type="evidence" value="ECO:0007669"/>
    <property type="project" value="InterPro"/>
</dbReference>
<dbReference type="PANTHER" id="PTHR21240:SF28">
    <property type="entry name" value="ISO-OROTATE DECARBOXYLASE (EUROFUNG)"/>
    <property type="match status" value="1"/>
</dbReference>
<dbReference type="EMBL" id="JNSL01000060">
    <property type="protein sequence ID" value="KGA17481.1"/>
    <property type="molecule type" value="Genomic_DNA"/>
</dbReference>